<evidence type="ECO:0000256" key="1">
    <source>
        <dbReference type="SAM" id="MobiDB-lite"/>
    </source>
</evidence>
<evidence type="ECO:0000313" key="3">
    <source>
        <dbReference type="Proteomes" id="UP000186559"/>
    </source>
</evidence>
<dbReference type="RefSeq" id="WP_076621989.1">
    <property type="nucleotide sequence ID" value="NZ_BMEW01000002.1"/>
</dbReference>
<protein>
    <submittedName>
        <fullName evidence="2">Uncharacterized protein</fullName>
    </submittedName>
</protein>
<keyword evidence="3" id="KW-1185">Reference proteome</keyword>
<evidence type="ECO:0000313" key="2">
    <source>
        <dbReference type="EMBL" id="APX21307.1"/>
    </source>
</evidence>
<sequence length="93" mass="10200">MSQFRIIRSRGGYAILNEAGTQVGGLSSSYAVAERVVQRLEQAGRNKRRPCMCCGTTFTSEGPHNRLCGHCRTRSSALPPEAPVPSRNGTRHR</sequence>
<dbReference type="KEGG" id="tpro:Ga0080559_TMP511"/>
<feature type="region of interest" description="Disordered" evidence="1">
    <location>
        <begin position="73"/>
        <end position="93"/>
    </location>
</feature>
<name>A0A1U7CZH6_9RHOB</name>
<gene>
    <name evidence="2" type="ORF">Ga0080559_TMP511</name>
</gene>
<accession>A0A1U7CZH6</accession>
<reference evidence="2 3" key="1">
    <citation type="submission" date="2016-03" db="EMBL/GenBank/DDBJ databases">
        <title>Deep-sea bacteria in the southern Pacific.</title>
        <authorList>
            <person name="Tang K."/>
        </authorList>
    </citation>
    <scope>NUCLEOTIDE SEQUENCE [LARGE SCALE GENOMIC DNA]</scope>
    <source>
        <strain evidence="2 3">JLT2016</strain>
    </source>
</reference>
<organism evidence="2 3">
    <name type="scientific">Salipiger profundus</name>
    <dbReference type="NCBI Taxonomy" id="1229727"/>
    <lineage>
        <taxon>Bacteria</taxon>
        <taxon>Pseudomonadati</taxon>
        <taxon>Pseudomonadota</taxon>
        <taxon>Alphaproteobacteria</taxon>
        <taxon>Rhodobacterales</taxon>
        <taxon>Roseobacteraceae</taxon>
        <taxon>Salipiger</taxon>
    </lineage>
</organism>
<proteinExistence type="predicted"/>
<dbReference type="AlphaFoldDB" id="A0A1U7CZH6"/>
<dbReference type="EMBL" id="CP014796">
    <property type="protein sequence ID" value="APX21307.1"/>
    <property type="molecule type" value="Genomic_DNA"/>
</dbReference>
<dbReference type="STRING" id="1229727.Ga0080559_TMP511"/>
<dbReference type="Proteomes" id="UP000186559">
    <property type="component" value="Chromosome"/>
</dbReference>